<keyword evidence="1" id="KW-1185">Reference proteome</keyword>
<protein>
    <submittedName>
        <fullName evidence="2">Uncharacterized protein LOC111291850 isoform X1</fullName>
    </submittedName>
</protein>
<organism evidence="1 2">
    <name type="scientific">Durio zibethinus</name>
    <name type="common">Durian</name>
    <dbReference type="NCBI Taxonomy" id="66656"/>
    <lineage>
        <taxon>Eukaryota</taxon>
        <taxon>Viridiplantae</taxon>
        <taxon>Streptophyta</taxon>
        <taxon>Embryophyta</taxon>
        <taxon>Tracheophyta</taxon>
        <taxon>Spermatophyta</taxon>
        <taxon>Magnoliopsida</taxon>
        <taxon>eudicotyledons</taxon>
        <taxon>Gunneridae</taxon>
        <taxon>Pentapetalae</taxon>
        <taxon>rosids</taxon>
        <taxon>malvids</taxon>
        <taxon>Malvales</taxon>
        <taxon>Malvaceae</taxon>
        <taxon>Helicteroideae</taxon>
        <taxon>Durio</taxon>
    </lineage>
</organism>
<evidence type="ECO:0000313" key="1">
    <source>
        <dbReference type="Proteomes" id="UP000515121"/>
    </source>
</evidence>
<dbReference type="RefSeq" id="XP_022739672.1">
    <property type="nucleotide sequence ID" value="XM_022883937.1"/>
</dbReference>
<evidence type="ECO:0000313" key="2">
    <source>
        <dbReference type="RefSeq" id="XP_022739672.1"/>
    </source>
</evidence>
<dbReference type="OrthoDB" id="428159at2759"/>
<dbReference type="AlphaFoldDB" id="A0A6P5YH55"/>
<dbReference type="GeneID" id="111291850"/>
<sequence>MDPELSCQIILKDLNKSAIISYTPVAIARLQNISLESVFADQQKYNQIVAQPNDLNLDGDTLMKIVSVWRTSLSDSNAPSQQFYFDHFGIHPIKIIATFVPGESYSSYNSAQEALRTLLHSVVPPIKRMVAELNGVLVNHALVTINAFHGEWFSTRNHSWVHSFDEGWARQQNQA</sequence>
<dbReference type="KEGG" id="dzi:111291850"/>
<proteinExistence type="predicted"/>
<gene>
    <name evidence="2" type="primary">LOC111291850</name>
</gene>
<accession>A0A6P5YH55</accession>
<name>A0A6P5YH55_DURZI</name>
<reference evidence="2" key="1">
    <citation type="submission" date="2025-08" db="UniProtKB">
        <authorList>
            <consortium name="RefSeq"/>
        </authorList>
    </citation>
    <scope>IDENTIFICATION</scope>
    <source>
        <tissue evidence="2">Fruit stalk</tissue>
    </source>
</reference>
<dbReference type="Proteomes" id="UP000515121">
    <property type="component" value="Unplaced"/>
</dbReference>